<dbReference type="EMBL" id="CAJOBQ010003729">
    <property type="protein sequence ID" value="CAF4615995.1"/>
    <property type="molecule type" value="Genomic_DNA"/>
</dbReference>
<dbReference type="Proteomes" id="UP000663848">
    <property type="component" value="Unassembled WGS sequence"/>
</dbReference>
<dbReference type="EMBL" id="CAJNYT010001829">
    <property type="protein sequence ID" value="CAF3431725.1"/>
    <property type="molecule type" value="Genomic_DNA"/>
</dbReference>
<evidence type="ECO:0000313" key="8">
    <source>
        <dbReference type="EMBL" id="CAF4806772.1"/>
    </source>
</evidence>
<proteinExistence type="predicted"/>
<evidence type="ECO:0000313" key="3">
    <source>
        <dbReference type="EMBL" id="CAF3504586.1"/>
    </source>
</evidence>
<dbReference type="EMBL" id="CAJOBR010005101">
    <property type="protein sequence ID" value="CAF4806772.1"/>
    <property type="molecule type" value="Genomic_DNA"/>
</dbReference>
<evidence type="ECO:0000313" key="10">
    <source>
        <dbReference type="Proteomes" id="UP000663873"/>
    </source>
</evidence>
<dbReference type="Proteomes" id="UP000663825">
    <property type="component" value="Unassembled WGS sequence"/>
</dbReference>
<dbReference type="EMBL" id="CAJOBP010004740">
    <property type="protein sequence ID" value="CAF4449612.1"/>
    <property type="molecule type" value="Genomic_DNA"/>
</dbReference>
<dbReference type="EMBL" id="CAJNYD010003796">
    <property type="protein sequence ID" value="CAF3543417.1"/>
    <property type="molecule type" value="Genomic_DNA"/>
</dbReference>
<evidence type="ECO:0000313" key="9">
    <source>
        <dbReference type="Proteomes" id="UP000663872"/>
    </source>
</evidence>
<evidence type="ECO:0000313" key="2">
    <source>
        <dbReference type="EMBL" id="CAF3431725.1"/>
    </source>
</evidence>
<dbReference type="Proteomes" id="UP000663873">
    <property type="component" value="Unassembled WGS sequence"/>
</dbReference>
<protein>
    <submittedName>
        <fullName evidence="2">Uncharacterized protein</fullName>
    </submittedName>
</protein>
<evidence type="ECO:0000313" key="4">
    <source>
        <dbReference type="EMBL" id="CAF3543417.1"/>
    </source>
</evidence>
<gene>
    <name evidence="3" type="ORF">FME351_LOCUS16991</name>
    <name evidence="2" type="ORF">GRG538_LOCUS12715</name>
    <name evidence="6" type="ORF">HFQ381_LOCUS28367</name>
    <name evidence="4" type="ORF">LUA448_LOCUS27581</name>
    <name evidence="8" type="ORF">QYT958_LOCUS24212</name>
    <name evidence="1" type="ORF">TIS948_LOCUS25504</name>
    <name evidence="7" type="ORF">TSG867_LOCUS28746</name>
    <name evidence="5" type="ORF">UJA718_LOCUS22695</name>
</gene>
<dbReference type="AlphaFoldDB" id="A0A818CL13"/>
<dbReference type="EMBL" id="CAJNXB010004437">
    <property type="protein sequence ID" value="CAF3376079.1"/>
    <property type="molecule type" value="Genomic_DNA"/>
</dbReference>
<dbReference type="Proteomes" id="UP000663869">
    <property type="component" value="Unassembled WGS sequence"/>
</dbReference>
<name>A0A818CL13_9BILA</name>
<dbReference type="EMBL" id="CAJOBO010004006">
    <property type="protein sequence ID" value="CAF4509437.1"/>
    <property type="molecule type" value="Genomic_DNA"/>
</dbReference>
<evidence type="ECO:0000313" key="5">
    <source>
        <dbReference type="EMBL" id="CAF4449612.1"/>
    </source>
</evidence>
<dbReference type="Proteomes" id="UP000663851">
    <property type="component" value="Unassembled WGS sequence"/>
</dbReference>
<sequence length="111" mass="12809">MSQPFVIPDDTRCKRESVINCEAVATLDYMRRTYTVHFPNKNELILSNSDHIQITSRPEFLYTIKETCFNATGDCALRTLEWKIPKMIARNFNVFGIVKGRSETMSSQKAK</sequence>
<accession>A0A818CL13</accession>
<organism evidence="2 9">
    <name type="scientific">Rotaria socialis</name>
    <dbReference type="NCBI Taxonomy" id="392032"/>
    <lineage>
        <taxon>Eukaryota</taxon>
        <taxon>Metazoa</taxon>
        <taxon>Spiralia</taxon>
        <taxon>Gnathifera</taxon>
        <taxon>Rotifera</taxon>
        <taxon>Eurotatoria</taxon>
        <taxon>Bdelloidea</taxon>
        <taxon>Philodinida</taxon>
        <taxon>Philodinidae</taxon>
        <taxon>Rotaria</taxon>
    </lineage>
</organism>
<evidence type="ECO:0000313" key="7">
    <source>
        <dbReference type="EMBL" id="CAF4615995.1"/>
    </source>
</evidence>
<reference evidence="2" key="1">
    <citation type="submission" date="2021-02" db="EMBL/GenBank/DDBJ databases">
        <authorList>
            <person name="Nowell W R."/>
        </authorList>
    </citation>
    <scope>NUCLEOTIDE SEQUENCE</scope>
</reference>
<dbReference type="Proteomes" id="UP000663872">
    <property type="component" value="Unassembled WGS sequence"/>
</dbReference>
<keyword evidence="10" id="KW-1185">Reference proteome</keyword>
<evidence type="ECO:0000313" key="6">
    <source>
        <dbReference type="EMBL" id="CAF4509437.1"/>
    </source>
</evidence>
<comment type="caution">
    <text evidence="2">The sequence shown here is derived from an EMBL/GenBank/DDBJ whole genome shotgun (WGS) entry which is preliminary data.</text>
</comment>
<dbReference type="Proteomes" id="UP000663833">
    <property type="component" value="Unassembled WGS sequence"/>
</dbReference>
<dbReference type="EMBL" id="CAJNYU010002091">
    <property type="protein sequence ID" value="CAF3504586.1"/>
    <property type="molecule type" value="Genomic_DNA"/>
</dbReference>
<evidence type="ECO:0000313" key="1">
    <source>
        <dbReference type="EMBL" id="CAF3376079.1"/>
    </source>
</evidence>
<dbReference type="Proteomes" id="UP000663862">
    <property type="component" value="Unassembled WGS sequence"/>
</dbReference>